<protein>
    <submittedName>
        <fullName evidence="1">tRNA 5-methylaminomethyl-2-thiouridine synthase TusB</fullName>
    </submittedName>
</protein>
<proteinExistence type="predicted"/>
<dbReference type="Proteomes" id="UP000029227">
    <property type="component" value="Unassembled WGS sequence"/>
</dbReference>
<accession>A0A090R488</accession>
<evidence type="ECO:0000313" key="2">
    <source>
        <dbReference type="Proteomes" id="UP000029227"/>
    </source>
</evidence>
<dbReference type="GO" id="GO:0002143">
    <property type="term" value="P:tRNA wobble position uridine thiolation"/>
    <property type="evidence" value="ECO:0007669"/>
    <property type="project" value="InterPro"/>
</dbReference>
<dbReference type="InterPro" id="IPR007215">
    <property type="entry name" value="Sulphur_relay_TusB/DsrH"/>
</dbReference>
<dbReference type="InterPro" id="IPR027396">
    <property type="entry name" value="DsrEFH-like"/>
</dbReference>
<dbReference type="STRING" id="754436.JCM19237_3381"/>
<evidence type="ECO:0000313" key="1">
    <source>
        <dbReference type="EMBL" id="GAL08929.1"/>
    </source>
</evidence>
<dbReference type="NCBIfam" id="TIGR03011">
    <property type="entry name" value="sulf_tusB_dsrH"/>
    <property type="match status" value="1"/>
</dbReference>
<organism evidence="1 2">
    <name type="scientific">Photobacterium aphoticum</name>
    <dbReference type="NCBI Taxonomy" id="754436"/>
    <lineage>
        <taxon>Bacteria</taxon>
        <taxon>Pseudomonadati</taxon>
        <taxon>Pseudomonadota</taxon>
        <taxon>Gammaproteobacteria</taxon>
        <taxon>Vibrionales</taxon>
        <taxon>Vibrionaceae</taxon>
        <taxon>Photobacterium</taxon>
    </lineage>
</organism>
<gene>
    <name evidence="1" type="ORF">JCM19237_3381</name>
</gene>
<dbReference type="PANTHER" id="PTHR37526">
    <property type="entry name" value="PROTEIN TUSB"/>
    <property type="match status" value="1"/>
</dbReference>
<dbReference type="Pfam" id="PF04077">
    <property type="entry name" value="DsrH"/>
    <property type="match status" value="1"/>
</dbReference>
<dbReference type="EMBL" id="BBMN01000037">
    <property type="protein sequence ID" value="GAL08929.1"/>
    <property type="molecule type" value="Genomic_DNA"/>
</dbReference>
<comment type="caution">
    <text evidence="1">The sequence shown here is derived from an EMBL/GenBank/DDBJ whole genome shotgun (WGS) entry which is preliminary data.</text>
</comment>
<dbReference type="SUPFAM" id="SSF75169">
    <property type="entry name" value="DsrEFH-like"/>
    <property type="match status" value="1"/>
</dbReference>
<sequence length="97" mass="10616">MLHILTRSPFQSSSLAQCAALAMENDAVLLTQDAVLAILGQNEAVETLIQRGVKIYLLTPDLLARGLTPVSQSDLQCVDYKGFVGLTVTHETQMKWD</sequence>
<name>A0A090R488_9GAMM</name>
<dbReference type="GO" id="GO:1990228">
    <property type="term" value="C:sulfurtransferase complex"/>
    <property type="evidence" value="ECO:0007669"/>
    <property type="project" value="TreeGrafter"/>
</dbReference>
<dbReference type="PANTHER" id="PTHR37526:SF1">
    <property type="entry name" value="PROTEIN TUSB"/>
    <property type="match status" value="1"/>
</dbReference>
<reference evidence="1 2" key="1">
    <citation type="journal article" date="2014" name="Genome Announc.">
        <title>Draft Genome Sequences of Two Vibrionaceae Species, Vibrio ponticus C121 and Photobacterium aphoticum C119, Isolated as Coral Reef Microbiota.</title>
        <authorList>
            <person name="Al-saari N."/>
            <person name="Meirelles P.M."/>
            <person name="Mino S."/>
            <person name="Suda W."/>
            <person name="Oshima K."/>
            <person name="Hattori M."/>
            <person name="Ohkuma M."/>
            <person name="Thompson F.L."/>
            <person name="Gomez-Gil B."/>
            <person name="Sawabe T."/>
            <person name="Sawabe T."/>
        </authorList>
    </citation>
    <scope>NUCLEOTIDE SEQUENCE [LARGE SCALE GENOMIC DNA]</scope>
    <source>
        <strain evidence="1 2">JCM 19237</strain>
    </source>
</reference>
<dbReference type="AlphaFoldDB" id="A0A090R488"/>
<dbReference type="eggNOG" id="COG2168">
    <property type="taxonomic scope" value="Bacteria"/>
</dbReference>
<dbReference type="Gene3D" id="3.40.1260.10">
    <property type="entry name" value="DsrEFH-like"/>
    <property type="match status" value="1"/>
</dbReference>